<accession>A0AAJ7TTY6</accession>
<organism evidence="6 7">
    <name type="scientific">Petromyzon marinus</name>
    <name type="common">Sea lamprey</name>
    <dbReference type="NCBI Taxonomy" id="7757"/>
    <lineage>
        <taxon>Eukaryota</taxon>
        <taxon>Metazoa</taxon>
        <taxon>Chordata</taxon>
        <taxon>Craniata</taxon>
        <taxon>Vertebrata</taxon>
        <taxon>Cyclostomata</taxon>
        <taxon>Hyperoartia</taxon>
        <taxon>Petromyzontiformes</taxon>
        <taxon>Petromyzontidae</taxon>
        <taxon>Petromyzon</taxon>
    </lineage>
</organism>
<dbReference type="InterPro" id="IPR056310">
    <property type="entry name" value="Ig-CFAP74_4th"/>
</dbReference>
<keyword evidence="7" id="KW-0969">Cilium</keyword>
<dbReference type="Pfam" id="PF24770">
    <property type="entry name" value="Ig-CFAP74_2"/>
    <property type="match status" value="1"/>
</dbReference>
<feature type="region of interest" description="Disordered" evidence="2">
    <location>
        <begin position="26"/>
        <end position="71"/>
    </location>
</feature>
<evidence type="ECO:0000259" key="4">
    <source>
        <dbReference type="Pfam" id="PF24778"/>
    </source>
</evidence>
<dbReference type="Proteomes" id="UP001318040">
    <property type="component" value="Chromosome 39"/>
</dbReference>
<feature type="region of interest" description="Disordered" evidence="2">
    <location>
        <begin position="748"/>
        <end position="823"/>
    </location>
</feature>
<dbReference type="RefSeq" id="XP_032824050.1">
    <property type="nucleotide sequence ID" value="XM_032968159.1"/>
</dbReference>
<evidence type="ECO:0000256" key="2">
    <source>
        <dbReference type="SAM" id="MobiDB-lite"/>
    </source>
</evidence>
<evidence type="ECO:0000256" key="1">
    <source>
        <dbReference type="SAM" id="Coils"/>
    </source>
</evidence>
<dbReference type="Gene3D" id="2.60.40.10">
    <property type="entry name" value="Immunoglobulins"/>
    <property type="match status" value="4"/>
</dbReference>
<feature type="coiled-coil region" evidence="1">
    <location>
        <begin position="399"/>
        <end position="426"/>
    </location>
</feature>
<dbReference type="InterPro" id="IPR056307">
    <property type="entry name" value="Ig-CFAP74_3rd"/>
</dbReference>
<gene>
    <name evidence="7" type="primary">CFAP74</name>
</gene>
<evidence type="ECO:0000259" key="3">
    <source>
        <dbReference type="Pfam" id="PF24770"/>
    </source>
</evidence>
<feature type="domain" description="CFAP74 third Ig-like" evidence="4">
    <location>
        <begin position="880"/>
        <end position="992"/>
    </location>
</feature>
<feature type="compositionally biased region" description="Basic and acidic residues" evidence="2">
    <location>
        <begin position="26"/>
        <end position="45"/>
    </location>
</feature>
<feature type="compositionally biased region" description="Low complexity" evidence="2">
    <location>
        <begin position="1211"/>
        <end position="1232"/>
    </location>
</feature>
<evidence type="ECO:0000313" key="6">
    <source>
        <dbReference type="Proteomes" id="UP001318040"/>
    </source>
</evidence>
<feature type="compositionally biased region" description="Basic and acidic residues" evidence="2">
    <location>
        <begin position="1237"/>
        <end position="1250"/>
    </location>
</feature>
<dbReference type="Pfam" id="PF24798">
    <property type="entry name" value="Ig-CFAP74_4th"/>
    <property type="match status" value="1"/>
</dbReference>
<feature type="compositionally biased region" description="Basic and acidic residues" evidence="2">
    <location>
        <begin position="61"/>
        <end position="71"/>
    </location>
</feature>
<proteinExistence type="predicted"/>
<feature type="domain" description="CFAP74 fourth Ig-like" evidence="5">
    <location>
        <begin position="998"/>
        <end position="1092"/>
    </location>
</feature>
<feature type="region of interest" description="Disordered" evidence="2">
    <location>
        <begin position="481"/>
        <end position="514"/>
    </location>
</feature>
<feature type="coiled-coil region" evidence="1">
    <location>
        <begin position="296"/>
        <end position="370"/>
    </location>
</feature>
<dbReference type="InterPro" id="IPR056306">
    <property type="entry name" value="Ig-CFAP74_2nd"/>
</dbReference>
<keyword evidence="6" id="KW-1185">Reference proteome</keyword>
<name>A0AAJ7TTY6_PETMA</name>
<evidence type="ECO:0000259" key="5">
    <source>
        <dbReference type="Pfam" id="PF24798"/>
    </source>
</evidence>
<protein>
    <submittedName>
        <fullName evidence="7">Cilia- and flagella-associated protein 74 isoform X1</fullName>
    </submittedName>
</protein>
<dbReference type="InterPro" id="IPR013783">
    <property type="entry name" value="Ig-like_fold"/>
</dbReference>
<sequence>MATRLHPEKRRASQQLEVRLTVCAQETERDLPMEEPHDCSSHAEGEAAMGGGAAAEPEAADETRDTERGLADDDVGEKLAGQWEEQQGRAAWEAEHRAAEMEEDTWALSQELDSSSVALQEAQQHAEGVRLTHAEKAQLYTLRRHLNQLWEAKSQTEALIQQTGEELRGSRLREQELRREQQITQQQMRQAADSTNTVAMTLLQRQETRTKEEVDTEQALQDTLSQTISQHQLALCALDVELGRFSQVQQHVQEAERAIATQQHERAEGRIALEMAKATSAQRSVEAWERQRSQEMMALDERRRQAAEEIARNQQRARHFLRDTMAKVRQREAEEEEKVRQDNDRRLKSIMTLKQSIANNKENLRALRARQVAEQAARMQEEERERAAILASGGNPTEVLLKRKRLEEFERTKREFEEQVKARQVDIIEHILKEEAEMKRRSKQQQRRQHPAAATASRDAEGAVGTRLADPRVIRLLEEALGETGNSQAPPLRCRSPSPDSDGDGEHAGLSGLGETVAMATRSPGYEEEEDDLIQSEYPGLWEPEDEQKTKRDSATGQEVKTHPFGPSEAEGGGPVLEEKPKGQRRLGLTVQGRCFSSKPNVIAFKNFDVGKIYKLKVVLTNVSYTSNFCRYKGMSEHLEDSVSVRFKPPGQMSAGMSFELMVTFEATKNEDLNGELQFAAQSGPFTVPVQCTTKKCDVTVDRSKIDFGTHVVGETIRRTFTLVNRGALGTRFRFVKADYEEAQEVRATPRVAQGGGGEDASSVSSQRGVEATEAAAAAEAEGEPGDSPEMVESDCSRNSPEKADVERATQTPDPALPEELRTGEVVEGELPGLGYVKLEVVFTPTVPGDTRATFHVHFTDPGSPRLEVRASALAVDVPVWVQRPNVDLKICTFDRLYQDSVLVHNRATTALRLKFEVCRQLQNYLEVLPKNGYIQAQSTFSAQLKFLPRQSMAVDAPGYFDKDTRVLEAPVLIRVGDQTKPVPFTVHAIITSSDLHFDREVIDFGCCTIFESVKATVKLTNDSILAQDFGFVTIPEYVDVQPNHGFGTVLPLDTVLIDIIFSATKAKEYKFDLTCKSGTNRDFQLRCVATGVHPPLELSDSLLRFRATAVGDTSVASLHVVNSHTSANQYSHPVPRVGRGDVAPVGPTSFQFVVPPDCPLSVSPAVGTVAPGQKQLVRLLFRPVLSEQQVLEEMERLSAVRKAKSIAELSASSQAQPIPAAASKPAGKKGPLTNKKRLEGQKQSGKEPGNHTTHTTPDPVNGNAFAEPVLSNGSSHVALHSREDELVAARASLLREFPGSYSTHTVACFVVSGNAFSQSQPGQLKCSVHNTLYLEVHCPAVSPPLICVSDSGRTTLDFGQVCIGQTVTKRITVENISHQHLKPTCSLLDPLGPFTLLNALRPISPGCTHTLVLAFAALQQQQFHERLEVQAGGAVLTLTLVGRAQLPLVTCSVEEPCLSLGPVLSCSTASAGFKLCRSPQLHNDSSVPVSFLLTLDSESPGLHSSLPILPPSGGSSSSSVGTQNHSGLSVFSVQPVQGIIPVGGDTELLVTFSPDHASARYSDRLRLLLFGKEFRVIELKGCAVKRMLYLEGGDPLDVAVESLAPLPVWEDDGSSDVVAAVKPFLLTMRSTQTDDGFSPVTRELFVGCVRPVQPSSRKGGEFIFDIAEARAKGFTVEPVRGTVEAGHKKSVRVTWSPVDGQDPWAPASASVSLSLRSGDATEAVSVLLRATPLPAGEGPGARPLRRQ</sequence>
<dbReference type="CTD" id="85452"/>
<feature type="compositionally biased region" description="Basic residues" evidence="2">
    <location>
        <begin position="440"/>
        <end position="450"/>
    </location>
</feature>
<feature type="region of interest" description="Disordered" evidence="2">
    <location>
        <begin position="438"/>
        <end position="466"/>
    </location>
</feature>
<evidence type="ECO:0000313" key="7">
    <source>
        <dbReference type="RefSeq" id="XP_032824050.1"/>
    </source>
</evidence>
<feature type="compositionally biased region" description="Acidic residues" evidence="2">
    <location>
        <begin position="781"/>
        <end position="793"/>
    </location>
</feature>
<keyword evidence="7" id="KW-0966">Cell projection</keyword>
<dbReference type="PANTHER" id="PTHR22538:SF0">
    <property type="entry name" value="CILIA- AND FLAGELLA-ASSOCIATED PROTEIN 74"/>
    <property type="match status" value="1"/>
</dbReference>
<dbReference type="KEGG" id="pmrn:116950429"/>
<dbReference type="Pfam" id="PF24771">
    <property type="entry name" value="Ig_CFAP74_1st"/>
    <property type="match status" value="1"/>
</dbReference>
<feature type="region of interest" description="Disordered" evidence="2">
    <location>
        <begin position="540"/>
        <end position="584"/>
    </location>
</feature>
<dbReference type="Pfam" id="PF24778">
    <property type="entry name" value="Ig-CFAP74_3rd"/>
    <property type="match status" value="1"/>
</dbReference>
<reference evidence="7" key="1">
    <citation type="submission" date="2025-08" db="UniProtKB">
        <authorList>
            <consortium name="RefSeq"/>
        </authorList>
    </citation>
    <scope>IDENTIFICATION</scope>
    <source>
        <tissue evidence="7">Sperm</tissue>
    </source>
</reference>
<dbReference type="PANTHER" id="PTHR22538">
    <property type="entry name" value="CILIA- AND FLAGELLA-ASSOCIATED PROTEIN 74"/>
    <property type="match status" value="1"/>
</dbReference>
<keyword evidence="7" id="KW-0282">Flagellum</keyword>
<keyword evidence="1" id="KW-0175">Coiled coil</keyword>
<feature type="region of interest" description="Disordered" evidence="2">
    <location>
        <begin position="1211"/>
        <end position="1268"/>
    </location>
</feature>
<feature type="domain" description="CFAP74 second Ig-like" evidence="3">
    <location>
        <begin position="700"/>
        <end position="878"/>
    </location>
</feature>